<organism evidence="2 3">
    <name type="scientific">Zestosphaera tikiterensis</name>
    <dbReference type="NCBI Taxonomy" id="1973259"/>
    <lineage>
        <taxon>Archaea</taxon>
        <taxon>Thermoproteota</taxon>
        <taxon>Thermoprotei</taxon>
        <taxon>Desulfurococcales</taxon>
        <taxon>Desulfurococcaceae</taxon>
        <taxon>Zestosphaera</taxon>
    </lineage>
</organism>
<evidence type="ECO:0000313" key="3">
    <source>
        <dbReference type="Proteomes" id="UP000244093"/>
    </source>
</evidence>
<dbReference type="AlphaFoldDB" id="A0A2R7Y8J2"/>
<name>A0A2R7Y8J2_9CREN</name>
<reference evidence="2 3" key="1">
    <citation type="journal article" date="2018" name="Syst. Appl. Microbiol.">
        <title>A new symbiotic nanoarchaeote (Candidatus Nanoclepta minutus) and its host (Zestosphaera tikiterensis gen. nov., sp. nov.) from a New Zealand hot spring.</title>
        <authorList>
            <person name="St John E."/>
            <person name="Liu Y."/>
            <person name="Podar M."/>
            <person name="Stott M.B."/>
            <person name="Meneghin J."/>
            <person name="Chen Z."/>
            <person name="Lagutin K."/>
            <person name="Mitchell K."/>
            <person name="Reysenbach A.L."/>
        </authorList>
    </citation>
    <scope>NUCLEOTIDE SEQUENCE [LARGE SCALE GENOMIC DNA]</scope>
    <source>
        <strain evidence="2">NZ3</strain>
    </source>
</reference>
<dbReference type="Proteomes" id="UP000244093">
    <property type="component" value="Unassembled WGS sequence"/>
</dbReference>
<sequence length="221" mass="23636">MDTRLVTLGVGVTIISVGFTIYGLITSNNSLAGVSLSTLVLGLTLATLGLTYSDPLSEALNNYSKLLSSALIKVYEDLGLINEVVMRTCFKDGVTYVIFSKSMLPCSDVSPGLGVVKGVPYIAFSLNNLTVEAEDLEAALTKFGIANAVSVKEEAGELVVELRGVRKDLISGGWRPLNPVQVLLPAYITSYLRKGVAVTKQEFVEGLYRVRLKVVEAEGAV</sequence>
<keyword evidence="1" id="KW-0812">Transmembrane</keyword>
<comment type="caution">
    <text evidence="2">The sequence shown here is derived from an EMBL/GenBank/DDBJ whole genome shotgun (WGS) entry which is preliminary data.</text>
</comment>
<keyword evidence="1" id="KW-1133">Transmembrane helix</keyword>
<keyword evidence="1" id="KW-0472">Membrane</keyword>
<dbReference type="EMBL" id="NBVN01000001">
    <property type="protein sequence ID" value="PUA33850.1"/>
    <property type="molecule type" value="Genomic_DNA"/>
</dbReference>
<feature type="transmembrane region" description="Helical" evidence="1">
    <location>
        <begin position="5"/>
        <end position="25"/>
    </location>
</feature>
<accession>A0A2R7Y8J2</accession>
<gene>
    <name evidence="2" type="ORF">B7O98_00045</name>
</gene>
<evidence type="ECO:0000313" key="2">
    <source>
        <dbReference type="EMBL" id="PUA33850.1"/>
    </source>
</evidence>
<evidence type="ECO:0000256" key="1">
    <source>
        <dbReference type="SAM" id="Phobius"/>
    </source>
</evidence>
<protein>
    <submittedName>
        <fullName evidence="2">Uncharacterized protein</fullName>
    </submittedName>
</protein>
<feature type="transmembrane region" description="Helical" evidence="1">
    <location>
        <begin position="31"/>
        <end position="52"/>
    </location>
</feature>
<proteinExistence type="predicted"/>